<dbReference type="RefSeq" id="WP_210002688.1">
    <property type="nucleotide sequence ID" value="NZ_BAAAJY010000014.1"/>
</dbReference>
<name>A0ABS4XKE8_9MICC</name>
<organism evidence="3 4">
    <name type="scientific">Paeniglutamicibacter kerguelensis</name>
    <dbReference type="NCBI Taxonomy" id="254788"/>
    <lineage>
        <taxon>Bacteria</taxon>
        <taxon>Bacillati</taxon>
        <taxon>Actinomycetota</taxon>
        <taxon>Actinomycetes</taxon>
        <taxon>Micrococcales</taxon>
        <taxon>Micrococcaceae</taxon>
        <taxon>Paeniglutamicibacter</taxon>
    </lineage>
</organism>
<keyword evidence="1" id="KW-1133">Transmembrane helix</keyword>
<sequence>MNFAETLWSLVIIFLLLSYLIVLFHIVTDLFRDGNLNGWFKALWTLLLIVLPILASLVYLIIRGQGMAARQEIRAQDSANSAEAHIRSLATATSPSQQIAEAKALFDDGAITSDEFATLKAKALA</sequence>
<dbReference type="Proteomes" id="UP001296993">
    <property type="component" value="Unassembled WGS sequence"/>
</dbReference>
<dbReference type="EMBL" id="JAGIOF010000004">
    <property type="protein sequence ID" value="MBP2388811.1"/>
    <property type="molecule type" value="Genomic_DNA"/>
</dbReference>
<evidence type="ECO:0000256" key="1">
    <source>
        <dbReference type="SAM" id="Phobius"/>
    </source>
</evidence>
<keyword evidence="4" id="KW-1185">Reference proteome</keyword>
<dbReference type="Pfam" id="PF09851">
    <property type="entry name" value="SHOCT"/>
    <property type="match status" value="1"/>
</dbReference>
<feature type="transmembrane region" description="Helical" evidence="1">
    <location>
        <begin position="7"/>
        <end position="27"/>
    </location>
</feature>
<dbReference type="InterPro" id="IPR018649">
    <property type="entry name" value="SHOCT"/>
</dbReference>
<feature type="transmembrane region" description="Helical" evidence="1">
    <location>
        <begin position="39"/>
        <end position="62"/>
    </location>
</feature>
<keyword evidence="1" id="KW-0812">Transmembrane</keyword>
<comment type="caution">
    <text evidence="3">The sequence shown here is derived from an EMBL/GenBank/DDBJ whole genome shotgun (WGS) entry which is preliminary data.</text>
</comment>
<evidence type="ECO:0000313" key="3">
    <source>
        <dbReference type="EMBL" id="MBP2388811.1"/>
    </source>
</evidence>
<gene>
    <name evidence="3" type="ORF">JOF47_004384</name>
</gene>
<accession>A0ABS4XKE8</accession>
<keyword evidence="1" id="KW-0472">Membrane</keyword>
<protein>
    <recommendedName>
        <fullName evidence="2">SHOCT domain-containing protein</fullName>
    </recommendedName>
</protein>
<reference evidence="3 4" key="1">
    <citation type="submission" date="2021-03" db="EMBL/GenBank/DDBJ databases">
        <title>Sequencing the genomes of 1000 actinobacteria strains.</title>
        <authorList>
            <person name="Klenk H.-P."/>
        </authorList>
    </citation>
    <scope>NUCLEOTIDE SEQUENCE [LARGE SCALE GENOMIC DNA]</scope>
    <source>
        <strain evidence="3 4">DSM 15797</strain>
    </source>
</reference>
<feature type="domain" description="SHOCT" evidence="2">
    <location>
        <begin position="97"/>
        <end position="124"/>
    </location>
</feature>
<proteinExistence type="predicted"/>
<evidence type="ECO:0000259" key="2">
    <source>
        <dbReference type="Pfam" id="PF09851"/>
    </source>
</evidence>
<evidence type="ECO:0000313" key="4">
    <source>
        <dbReference type="Proteomes" id="UP001296993"/>
    </source>
</evidence>